<keyword evidence="5" id="KW-0472">Membrane</keyword>
<evidence type="ECO:0000256" key="3">
    <source>
        <dbReference type="ARBA" id="ARBA00022519"/>
    </source>
</evidence>
<evidence type="ECO:0000313" key="7">
    <source>
        <dbReference type="EMBL" id="MBO2013094.1"/>
    </source>
</evidence>
<organism evidence="7 8">
    <name type="scientific">Hymenobacter negativus</name>
    <dbReference type="NCBI Taxonomy" id="2795026"/>
    <lineage>
        <taxon>Bacteria</taxon>
        <taxon>Pseudomonadati</taxon>
        <taxon>Bacteroidota</taxon>
        <taxon>Cytophagia</taxon>
        <taxon>Cytophagales</taxon>
        <taxon>Hymenobacteraceae</taxon>
        <taxon>Hymenobacter</taxon>
    </lineage>
</organism>
<protein>
    <recommendedName>
        <fullName evidence="9">Lipid A biosynthesis acyltransferase</fullName>
    </recommendedName>
</protein>
<dbReference type="RefSeq" id="WP_208178833.1">
    <property type="nucleotide sequence ID" value="NZ_JAGETZ010000026.1"/>
</dbReference>
<keyword evidence="3" id="KW-0997">Cell inner membrane</keyword>
<evidence type="ECO:0000256" key="5">
    <source>
        <dbReference type="ARBA" id="ARBA00023136"/>
    </source>
</evidence>
<evidence type="ECO:0008006" key="9">
    <source>
        <dbReference type="Google" id="ProtNLM"/>
    </source>
</evidence>
<accession>A0ABS3QP78</accession>
<comment type="caution">
    <text evidence="7">The sequence shown here is derived from an EMBL/GenBank/DDBJ whole genome shotgun (WGS) entry which is preliminary data.</text>
</comment>
<dbReference type="EMBL" id="JAGETZ010000026">
    <property type="protein sequence ID" value="MBO2013094.1"/>
    <property type="molecule type" value="Genomic_DNA"/>
</dbReference>
<evidence type="ECO:0000313" key="8">
    <source>
        <dbReference type="Proteomes" id="UP000664369"/>
    </source>
</evidence>
<evidence type="ECO:0000256" key="4">
    <source>
        <dbReference type="ARBA" id="ARBA00022679"/>
    </source>
</evidence>
<keyword evidence="8" id="KW-1185">Reference proteome</keyword>
<sequence length="381" mass="43250">MITTIEEYRQATAALRQSVQELGENLEDNIVQMTEFLRYRAAKHQFFPAHPVDDLRFFLDAQYNNQLSAQLEHQMARPLLLSQATVDGDTAFVVQKNREPFIFCTFHFGSYQMVGALLRHYGIDFSVLTLRQGVTSEMLHHAAAADPLDVLHADSPSVLLEMHSTLQAGKSIMVFIDGNPEVINEADSAAYARVNLLGHTLLAKKGVTSLAHVTGVPIVPIISYRTGPEQTRVVFGTPIRPDRAVPRATYVQQTLQACYGQLEEYLATRPEQWLYWRMIHNYLDESSRYLGTKGQPAPEFPTHYTFNQERYELFAAKKHTYLYDRYTQDAFTISANLRAYLNHLINAPEKVTTVVARINANLLQDLLDKQILQGICREDAS</sequence>
<proteinExistence type="predicted"/>
<comment type="subcellular location">
    <subcellularLocation>
        <location evidence="1">Cell inner membrane</location>
    </subcellularLocation>
</comment>
<reference evidence="7 8" key="1">
    <citation type="submission" date="2021-03" db="EMBL/GenBank/DDBJ databases">
        <authorList>
            <person name="Kim M.K."/>
        </authorList>
    </citation>
    <scope>NUCLEOTIDE SEQUENCE [LARGE SCALE GENOMIC DNA]</scope>
    <source>
        <strain evidence="7 8">BT442</strain>
    </source>
</reference>
<dbReference type="Pfam" id="PF03279">
    <property type="entry name" value="Lip_A_acyltrans"/>
    <property type="match status" value="1"/>
</dbReference>
<evidence type="ECO:0000256" key="1">
    <source>
        <dbReference type="ARBA" id="ARBA00004533"/>
    </source>
</evidence>
<keyword evidence="4" id="KW-0808">Transferase</keyword>
<gene>
    <name evidence="7" type="ORF">J4E00_28800</name>
</gene>
<name>A0ABS3QP78_9BACT</name>
<keyword evidence="2" id="KW-1003">Cell membrane</keyword>
<dbReference type="Proteomes" id="UP000664369">
    <property type="component" value="Unassembled WGS sequence"/>
</dbReference>
<evidence type="ECO:0000256" key="2">
    <source>
        <dbReference type="ARBA" id="ARBA00022475"/>
    </source>
</evidence>
<keyword evidence="6" id="KW-0012">Acyltransferase</keyword>
<evidence type="ECO:0000256" key="6">
    <source>
        <dbReference type="ARBA" id="ARBA00023315"/>
    </source>
</evidence>
<dbReference type="InterPro" id="IPR004960">
    <property type="entry name" value="LipA_acyltrans"/>
</dbReference>